<proteinExistence type="predicted"/>
<dbReference type="KEGG" id="pbas:SMSP2_01778"/>
<keyword evidence="3" id="KW-1185">Reference proteome</keyword>
<gene>
    <name evidence="2" type="ORF">SMSP2_01778</name>
</gene>
<accession>A0A1Q2MFH9</accession>
<evidence type="ECO:0000259" key="1">
    <source>
        <dbReference type="Pfam" id="PF05729"/>
    </source>
</evidence>
<dbReference type="RefSeq" id="WP_146683583.1">
    <property type="nucleotide sequence ID" value="NZ_CP019646.1"/>
</dbReference>
<dbReference type="EMBL" id="CP019646">
    <property type="protein sequence ID" value="AQQ71404.1"/>
    <property type="molecule type" value="Genomic_DNA"/>
</dbReference>
<dbReference type="InterPro" id="IPR016024">
    <property type="entry name" value="ARM-type_fold"/>
</dbReference>
<dbReference type="Proteomes" id="UP000188181">
    <property type="component" value="Chromosome"/>
</dbReference>
<protein>
    <submittedName>
        <fullName evidence="2">Putative NTPase (NACHT family)</fullName>
    </submittedName>
</protein>
<organism evidence="2 3">
    <name type="scientific">Limihaloglobus sulfuriphilus</name>
    <dbReference type="NCBI Taxonomy" id="1851148"/>
    <lineage>
        <taxon>Bacteria</taxon>
        <taxon>Pseudomonadati</taxon>
        <taxon>Planctomycetota</taxon>
        <taxon>Phycisphaerae</taxon>
        <taxon>Sedimentisphaerales</taxon>
        <taxon>Sedimentisphaeraceae</taxon>
        <taxon>Limihaloglobus</taxon>
    </lineage>
</organism>
<dbReference type="PANTHER" id="PTHR46844:SF1">
    <property type="entry name" value="SLR5058 PROTEIN"/>
    <property type="match status" value="1"/>
</dbReference>
<dbReference type="InterPro" id="IPR027417">
    <property type="entry name" value="P-loop_NTPase"/>
</dbReference>
<dbReference type="SUPFAM" id="SSF52540">
    <property type="entry name" value="P-loop containing nucleoside triphosphate hydrolases"/>
    <property type="match status" value="1"/>
</dbReference>
<dbReference type="Pfam" id="PF05729">
    <property type="entry name" value="NACHT"/>
    <property type="match status" value="1"/>
</dbReference>
<dbReference type="InterPro" id="IPR007111">
    <property type="entry name" value="NACHT_NTPase"/>
</dbReference>
<dbReference type="OrthoDB" id="434212at2"/>
<name>A0A1Q2MFH9_9BACT</name>
<sequence length="1082" mass="126468">METLEQKKKQLSDEHFKIVKFLRDNELKNEILSDNLNTHLNEKEKVDVINLLKIIYKSFGLSQKSISEKKDMHSYHRFVSRTTGDLNRVLQSFCHNKTLHAIQLYFATYHSEKIKNIGCHLVCTTPKEVKVFKKYKNGSTKETTKVCSHEITPLEEALNFDSDLEQFRSELKQDAIDNLRDKLHGEKIEDYRPLELEIGTFDEKKNTAEKSFIDHNRDWKPFHRDMLLDLQGRYILTSDTGRGKTTFLRRLQLDIIKKDNGLIPIYLHVSEISDFNLGKKKFESFLRNLSDLFKDYVKDAKSFLLKNKDKIVFLIDGLDQIPGVGSAYINAADEILKTISNRLVLTSRPFAITQLEQNRDLAFLRLKPFSPDLIEEYYGDHYDIAIDLCHRCREMLSIPMLAYMVRLLIIEGQAGGVDNRTQLYERFIDYLFDPQEYKHENLNISESKLLEIRRSYEKLSYDAINNEPPDLQQIPFDLAHYSASVEVDILLKLGLSQLYEIRRKEREKILYFSHQSFQEYLAAVHISEHEDLIAKVLNEKWNPKWKEVLRFLVGLNQVKGNEIIDRILNENDFFFRPKLLLAAKLVPETKVPLATQNIIYDRLLKVPKFPGFFPDLANALYQSNYTRFYSMIRSLIDHGEIDQAVDFLSHLHAMSYDNATEDRIIHKLQYYSYENIIHIVKNIDIQKLNRNNQKKIIFSLINCIKLGDNTTSFSAAKILNDTQIDESILHRLLPCLEHENPNVVIKIINLLGKTEFQHDELTLHLLRKLKDTNPNIVFETMVTCRKLKLFDLDISEMISSKIYDDHLSYAVIPYVLYQVYHKHGIEQVTAKILELSKLNIYHISHIILTYLKANGLEWLISHDIRCALLQEPHTAKKIDNNTPPIKLDHVTMDKKMESTIQPTFVSDQQIVKDKIFEKLERQLRFDAPDIVIETLGEIVCLETCGNTETARIALLMLNENPEIATEALYTILDLDLFNSIQPRILCEAIDTPDYKLAEELLFAIGRYKYYDKNIIEKIFSKFMDISAILYKPFGYNKSELSFYTDTNFACYHYGYSLFKSLYSNNCIFLNEIRCLLQHNQND</sequence>
<evidence type="ECO:0000313" key="3">
    <source>
        <dbReference type="Proteomes" id="UP000188181"/>
    </source>
</evidence>
<dbReference type="AlphaFoldDB" id="A0A1Q2MFH9"/>
<dbReference type="Gene3D" id="3.40.50.300">
    <property type="entry name" value="P-loop containing nucleotide triphosphate hydrolases"/>
    <property type="match status" value="1"/>
</dbReference>
<dbReference type="PANTHER" id="PTHR46844">
    <property type="entry name" value="SLR5058 PROTEIN"/>
    <property type="match status" value="1"/>
</dbReference>
<evidence type="ECO:0000313" key="2">
    <source>
        <dbReference type="EMBL" id="AQQ71404.1"/>
    </source>
</evidence>
<reference evidence="3" key="1">
    <citation type="submission" date="2017-02" db="EMBL/GenBank/DDBJ databases">
        <title>Comparative genomics and description of representatives of a novel lineage of planctomycetes thriving in anoxic sediments.</title>
        <authorList>
            <person name="Spring S."/>
            <person name="Bunk B."/>
            <person name="Sproer C."/>
        </authorList>
    </citation>
    <scope>NUCLEOTIDE SEQUENCE [LARGE SCALE GENOMIC DNA]</scope>
    <source>
        <strain evidence="3">SM-Chi-D1</strain>
    </source>
</reference>
<dbReference type="SUPFAM" id="SSF48371">
    <property type="entry name" value="ARM repeat"/>
    <property type="match status" value="1"/>
</dbReference>
<feature type="domain" description="NACHT" evidence="1">
    <location>
        <begin position="236"/>
        <end position="378"/>
    </location>
</feature>